<dbReference type="Pfam" id="PF13155">
    <property type="entry name" value="Toprim_2"/>
    <property type="match status" value="1"/>
</dbReference>
<keyword evidence="3" id="KW-1185">Reference proteome</keyword>
<accession>A0ABX0UGS0</accession>
<organism evidence="2 3">
    <name type="scientific">Dyadobacter arcticus</name>
    <dbReference type="NCBI Taxonomy" id="1078754"/>
    <lineage>
        <taxon>Bacteria</taxon>
        <taxon>Pseudomonadati</taxon>
        <taxon>Bacteroidota</taxon>
        <taxon>Cytophagia</taxon>
        <taxon>Cytophagales</taxon>
        <taxon>Spirosomataceae</taxon>
        <taxon>Dyadobacter</taxon>
    </lineage>
</organism>
<sequence>MSERTRGNEGLITLAQIKELDIVDYLLELGFQPNKIRNVDHWYLSPFRNERTASFKVNRNLNRWYDHGVGRGGNLVDFAVMFYQCTVRQVIDIFSDYLSFYKPRPRPIPRIWNVTQRPIEILSTAELSSKSLIRYVSSRCVFTEVAMRYCKQANYRIGDHRYFALGLQNDSGGYELRNSFSKVGSSPKDITTIDTDASTVSVFEGMFDFLSYKTIMTQTVEAPENHVILNSVSMFERARPFLERHDHINLYFDRDLAGFRCTSSAMAISEKYNDASGLYEGFKDLNEWLISSF</sequence>
<protein>
    <recommendedName>
        <fullName evidence="1">Zinc finger CHC2-type domain-containing protein</fullName>
    </recommendedName>
</protein>
<dbReference type="Gene3D" id="3.40.1360.10">
    <property type="match status" value="1"/>
</dbReference>
<name>A0ABX0UGS0_9BACT</name>
<dbReference type="InterPro" id="IPR002694">
    <property type="entry name" value="Znf_CHC2"/>
</dbReference>
<feature type="domain" description="Zinc finger CHC2-type" evidence="1">
    <location>
        <begin position="37"/>
        <end position="89"/>
    </location>
</feature>
<evidence type="ECO:0000259" key="1">
    <source>
        <dbReference type="Pfam" id="PF01807"/>
    </source>
</evidence>
<proteinExistence type="predicted"/>
<gene>
    <name evidence="2" type="ORF">FHS68_001360</name>
</gene>
<dbReference type="Proteomes" id="UP001179181">
    <property type="component" value="Unassembled WGS sequence"/>
</dbReference>
<dbReference type="Pfam" id="PF01807">
    <property type="entry name" value="Zn_ribbon_DnaG"/>
    <property type="match status" value="1"/>
</dbReference>
<dbReference type="SUPFAM" id="SSF57783">
    <property type="entry name" value="Zinc beta-ribbon"/>
    <property type="match status" value="1"/>
</dbReference>
<comment type="caution">
    <text evidence="2">The sequence shown here is derived from an EMBL/GenBank/DDBJ whole genome shotgun (WGS) entry which is preliminary data.</text>
</comment>
<dbReference type="InterPro" id="IPR036977">
    <property type="entry name" value="DNA_primase_Znf_CHC2"/>
</dbReference>
<reference evidence="2 3" key="1">
    <citation type="submission" date="2020-03" db="EMBL/GenBank/DDBJ databases">
        <title>Genomic Encyclopedia of Type Strains, Phase IV (KMG-IV): sequencing the most valuable type-strain genomes for metagenomic binning, comparative biology and taxonomic classification.</title>
        <authorList>
            <person name="Goeker M."/>
        </authorList>
    </citation>
    <scope>NUCLEOTIDE SEQUENCE [LARGE SCALE GENOMIC DNA]</scope>
    <source>
        <strain evidence="2 3">DSM 102865</strain>
    </source>
</reference>
<dbReference type="Gene3D" id="3.90.580.10">
    <property type="entry name" value="Zinc finger, CHC2-type domain"/>
    <property type="match status" value="1"/>
</dbReference>
<dbReference type="RefSeq" id="WP_167268353.1">
    <property type="nucleotide sequence ID" value="NZ_JAASQJ010000001.1"/>
</dbReference>
<evidence type="ECO:0000313" key="3">
    <source>
        <dbReference type="Proteomes" id="UP001179181"/>
    </source>
</evidence>
<evidence type="ECO:0000313" key="2">
    <source>
        <dbReference type="EMBL" id="NIJ52204.1"/>
    </source>
</evidence>
<dbReference type="EMBL" id="JAASQJ010000001">
    <property type="protein sequence ID" value="NIJ52204.1"/>
    <property type="molecule type" value="Genomic_DNA"/>
</dbReference>